<dbReference type="SUPFAM" id="SSF81901">
    <property type="entry name" value="HCP-like"/>
    <property type="match status" value="3"/>
</dbReference>
<dbReference type="VEuPathDB" id="FungiDB:AMAG_06358"/>
<dbReference type="PANTHER" id="PTHR43628:SF1">
    <property type="entry name" value="CHITIN SYNTHASE REGULATORY FACTOR 2-RELATED"/>
    <property type="match status" value="1"/>
</dbReference>
<dbReference type="eggNOG" id="KOG1550">
    <property type="taxonomic scope" value="Eukaryota"/>
</dbReference>
<dbReference type="PANTHER" id="PTHR43628">
    <property type="entry name" value="ACTIVATOR OF C KINASE PROTEIN 1-RELATED"/>
    <property type="match status" value="1"/>
</dbReference>
<dbReference type="Gene3D" id="1.25.40.10">
    <property type="entry name" value="Tetratricopeptide repeat domain"/>
    <property type="match status" value="3"/>
</dbReference>
<reference evidence="2 3" key="2">
    <citation type="submission" date="2009-11" db="EMBL/GenBank/DDBJ databases">
        <title>The Genome Sequence of Allomyces macrogynus strain ATCC 38327.</title>
        <authorList>
            <consortium name="The Broad Institute Genome Sequencing Platform"/>
            <person name="Russ C."/>
            <person name="Cuomo C."/>
            <person name="Shea T."/>
            <person name="Young S.K."/>
            <person name="Zeng Q."/>
            <person name="Koehrsen M."/>
            <person name="Haas B."/>
            <person name="Borodovsky M."/>
            <person name="Guigo R."/>
            <person name="Alvarado L."/>
            <person name="Berlin A."/>
            <person name="Borenstein D."/>
            <person name="Chen Z."/>
            <person name="Engels R."/>
            <person name="Freedman E."/>
            <person name="Gellesch M."/>
            <person name="Goldberg J."/>
            <person name="Griggs A."/>
            <person name="Gujja S."/>
            <person name="Heiman D."/>
            <person name="Hepburn T."/>
            <person name="Howarth C."/>
            <person name="Jen D."/>
            <person name="Larson L."/>
            <person name="Lewis B."/>
            <person name="Mehta T."/>
            <person name="Park D."/>
            <person name="Pearson M."/>
            <person name="Roberts A."/>
            <person name="Saif S."/>
            <person name="Shenoy N."/>
            <person name="Sisk P."/>
            <person name="Stolte C."/>
            <person name="Sykes S."/>
            <person name="Walk T."/>
            <person name="White J."/>
            <person name="Yandava C."/>
            <person name="Burger G."/>
            <person name="Gray M.W."/>
            <person name="Holland P.W.H."/>
            <person name="King N."/>
            <person name="Lang F.B.F."/>
            <person name="Roger A.J."/>
            <person name="Ruiz-Trillo I."/>
            <person name="Lander E."/>
            <person name="Nusbaum C."/>
        </authorList>
    </citation>
    <scope>NUCLEOTIDE SEQUENCE [LARGE SCALE GENOMIC DNA]</scope>
    <source>
        <strain evidence="2 3">ATCC 38327</strain>
    </source>
</reference>
<dbReference type="OrthoDB" id="2384430at2759"/>
<protein>
    <submittedName>
        <fullName evidence="2">Uncharacterized protein</fullName>
    </submittedName>
</protein>
<evidence type="ECO:0000256" key="1">
    <source>
        <dbReference type="SAM" id="MobiDB-lite"/>
    </source>
</evidence>
<organism evidence="2 3">
    <name type="scientific">Allomyces macrogynus (strain ATCC 38327)</name>
    <name type="common">Allomyces javanicus var. macrogynus</name>
    <dbReference type="NCBI Taxonomy" id="578462"/>
    <lineage>
        <taxon>Eukaryota</taxon>
        <taxon>Fungi</taxon>
        <taxon>Fungi incertae sedis</taxon>
        <taxon>Blastocladiomycota</taxon>
        <taxon>Blastocladiomycetes</taxon>
        <taxon>Blastocladiales</taxon>
        <taxon>Blastocladiaceae</taxon>
        <taxon>Allomyces</taxon>
    </lineage>
</organism>
<feature type="region of interest" description="Disordered" evidence="1">
    <location>
        <begin position="238"/>
        <end position="270"/>
    </location>
</feature>
<keyword evidence="3" id="KW-1185">Reference proteome</keyword>
<dbReference type="EMBL" id="GG745338">
    <property type="protein sequence ID" value="KNE61539.1"/>
    <property type="molecule type" value="Genomic_DNA"/>
</dbReference>
<name>A0A0L0SGG8_ALLM3</name>
<evidence type="ECO:0000313" key="3">
    <source>
        <dbReference type="Proteomes" id="UP000054350"/>
    </source>
</evidence>
<dbReference type="InterPro" id="IPR006597">
    <property type="entry name" value="Sel1-like"/>
</dbReference>
<feature type="compositionally biased region" description="Polar residues" evidence="1">
    <location>
        <begin position="14"/>
        <end position="25"/>
    </location>
</feature>
<dbReference type="AlphaFoldDB" id="A0A0L0SGG8"/>
<feature type="compositionally biased region" description="Pro residues" evidence="1">
    <location>
        <begin position="256"/>
        <end position="267"/>
    </location>
</feature>
<dbReference type="InterPro" id="IPR052945">
    <property type="entry name" value="Mitotic_Regulator"/>
</dbReference>
<gene>
    <name evidence="2" type="ORF">AMAG_06358</name>
</gene>
<proteinExistence type="predicted"/>
<accession>A0A0L0SGG8</accession>
<feature type="region of interest" description="Disordered" evidence="1">
    <location>
        <begin position="1"/>
        <end position="59"/>
    </location>
</feature>
<dbReference type="SMART" id="SM00671">
    <property type="entry name" value="SEL1"/>
    <property type="match status" value="5"/>
</dbReference>
<dbReference type="InterPro" id="IPR011990">
    <property type="entry name" value="TPR-like_helical_dom_sf"/>
</dbReference>
<sequence length="689" mass="73548">MRNPRPAIPRIDTTAPTSGAHSTPNRAGLKWGLATTSTPGPGADAVVPSPLSSQPYSPRDDAQFQRALMKSGGLIHVHDTVELAIAVSNAMIQALPDELWKPVVAHMTAIKESLCSKFETIVRVLARVVDSDAPSGYFRATAPTKSSLANLEAHLVDLHLAILRLDHSVRRLLDKSTNILTRTLVNPSRRRRIVDYVNQVYDAFRDLMITLSVTMSDQCEKETRDAAHHVHLLESKLKAAHTERSPAERSDDENTPVPPTLDKPIPAPSDTTTITPLTVDAIAALCCQGEKLLYGHGATKSPHLAFQHFRRAALTPILGSPASYYAPAWTSLGSFYEHGLGTRADLSAALFCYRRAAGVAVAASDRPRPDFPWSVPTQGAPVPGACPRAVSTLARWHETGTLIPLNRAVAIDMHRRAAAAGVVESQSALARLLTPAVAEARDWAVRAARQYDPRASNWLGNAAYKAGDMDAAAAWYARAADLGDPAAMNHLGICYESGHGVPRDLRLAKAWYRRAATMGGHAHAAANWGYLLWAEGRSAEAYHAFQLGVLLGPAPSALFHLGCMYMVGVRAVAPIVDLGPPPEGADVGGGKPVTEHGVGLACGPRGSVAPDNVAALAVPTVPIPASPELAVVYFHRAACLGHVEAMRALAQALQDGRGCGKNLEWATAWRTRADLTERKGKTVAVPGTG</sequence>
<reference evidence="2 3" key="1">
    <citation type="submission" date="2009-11" db="EMBL/GenBank/DDBJ databases">
        <title>Annotation of Allomyces macrogynus ATCC 38327.</title>
        <authorList>
            <consortium name="The Broad Institute Genome Sequencing Platform"/>
            <person name="Russ C."/>
            <person name="Cuomo C."/>
            <person name="Burger G."/>
            <person name="Gray M.W."/>
            <person name="Holland P.W.H."/>
            <person name="King N."/>
            <person name="Lang F.B.F."/>
            <person name="Roger A.J."/>
            <person name="Ruiz-Trillo I."/>
            <person name="Young S.K."/>
            <person name="Zeng Q."/>
            <person name="Gargeya S."/>
            <person name="Fitzgerald M."/>
            <person name="Haas B."/>
            <person name="Abouelleil A."/>
            <person name="Alvarado L."/>
            <person name="Arachchi H.M."/>
            <person name="Berlin A."/>
            <person name="Chapman S.B."/>
            <person name="Gearin G."/>
            <person name="Goldberg J."/>
            <person name="Griggs A."/>
            <person name="Gujja S."/>
            <person name="Hansen M."/>
            <person name="Heiman D."/>
            <person name="Howarth C."/>
            <person name="Larimer J."/>
            <person name="Lui A."/>
            <person name="MacDonald P.J.P."/>
            <person name="McCowen C."/>
            <person name="Montmayeur A."/>
            <person name="Murphy C."/>
            <person name="Neiman D."/>
            <person name="Pearson M."/>
            <person name="Priest M."/>
            <person name="Roberts A."/>
            <person name="Saif S."/>
            <person name="Shea T."/>
            <person name="Sisk P."/>
            <person name="Stolte C."/>
            <person name="Sykes S."/>
            <person name="Wortman J."/>
            <person name="Nusbaum C."/>
            <person name="Birren B."/>
        </authorList>
    </citation>
    <scope>NUCLEOTIDE SEQUENCE [LARGE SCALE GENOMIC DNA]</scope>
    <source>
        <strain evidence="2 3">ATCC 38327</strain>
    </source>
</reference>
<dbReference type="STRING" id="578462.A0A0L0SGG8"/>
<dbReference type="Proteomes" id="UP000054350">
    <property type="component" value="Unassembled WGS sequence"/>
</dbReference>
<evidence type="ECO:0000313" key="2">
    <source>
        <dbReference type="EMBL" id="KNE61539.1"/>
    </source>
</evidence>
<dbReference type="Pfam" id="PF08238">
    <property type="entry name" value="Sel1"/>
    <property type="match status" value="7"/>
</dbReference>
<feature type="compositionally biased region" description="Basic and acidic residues" evidence="1">
    <location>
        <begin position="238"/>
        <end position="249"/>
    </location>
</feature>